<dbReference type="InterPro" id="IPR008125">
    <property type="entry name" value="Streptothricin_AcTrfase"/>
</dbReference>
<protein>
    <submittedName>
        <fullName evidence="5">GNAT family N-acetyltransferase</fullName>
    </submittedName>
</protein>
<evidence type="ECO:0000256" key="3">
    <source>
        <dbReference type="SAM" id="SignalP"/>
    </source>
</evidence>
<keyword evidence="3" id="KW-0732">Signal</keyword>
<dbReference type="EMBL" id="JBANDL010000002">
    <property type="protein sequence ID" value="MEI2454291.1"/>
    <property type="molecule type" value="Genomic_DNA"/>
</dbReference>
<reference evidence="5 6" key="1">
    <citation type="submission" date="2024-02" db="EMBL/GenBank/DDBJ databases">
        <title>Lysobacter Genome Sequencing and Mining.</title>
        <authorList>
            <person name="Bierman J."/>
            <person name="Walker M.C."/>
        </authorList>
    </citation>
    <scope>NUCLEOTIDE SEQUENCE [LARGE SCALE GENOMIC DNA]</scope>
    <source>
        <strain evidence="5 6">PB6250</strain>
    </source>
</reference>
<evidence type="ECO:0000256" key="1">
    <source>
        <dbReference type="ARBA" id="ARBA00022679"/>
    </source>
</evidence>
<dbReference type="RefSeq" id="WP_336131328.1">
    <property type="nucleotide sequence ID" value="NZ_JBANDL010000002.1"/>
</dbReference>
<keyword evidence="2" id="KW-0012">Acyltransferase</keyword>
<evidence type="ECO:0000313" key="5">
    <source>
        <dbReference type="EMBL" id="MEI2454291.1"/>
    </source>
</evidence>
<dbReference type="Pfam" id="PF00583">
    <property type="entry name" value="Acetyltransf_1"/>
    <property type="match status" value="1"/>
</dbReference>
<dbReference type="Proteomes" id="UP001387215">
    <property type="component" value="Unassembled WGS sequence"/>
</dbReference>
<feature type="signal peptide" evidence="3">
    <location>
        <begin position="1"/>
        <end position="18"/>
    </location>
</feature>
<dbReference type="InterPro" id="IPR000182">
    <property type="entry name" value="GNAT_dom"/>
</dbReference>
<evidence type="ECO:0000256" key="2">
    <source>
        <dbReference type="ARBA" id="ARBA00023315"/>
    </source>
</evidence>
<dbReference type="InterPro" id="IPR016181">
    <property type="entry name" value="Acyl_CoA_acyltransferase"/>
</dbReference>
<proteinExistence type="predicted"/>
<accession>A0ABU8CZU2</accession>
<feature type="domain" description="N-acetyltransferase" evidence="4">
    <location>
        <begin position="27"/>
        <end position="180"/>
    </location>
</feature>
<organism evidence="5 6">
    <name type="scientific">Lysobacter firmicutimachus</name>
    <dbReference type="NCBI Taxonomy" id="1792846"/>
    <lineage>
        <taxon>Bacteria</taxon>
        <taxon>Pseudomonadati</taxon>
        <taxon>Pseudomonadota</taxon>
        <taxon>Gammaproteobacteria</taxon>
        <taxon>Lysobacterales</taxon>
        <taxon>Lysobacteraceae</taxon>
        <taxon>Lysobacter</taxon>
    </lineage>
</organism>
<dbReference type="Gene3D" id="3.40.630.30">
    <property type="match status" value="1"/>
</dbReference>
<gene>
    <name evidence="5" type="ORF">V2J18_06330</name>
</gene>
<keyword evidence="1" id="KW-0808">Transferase</keyword>
<feature type="chain" id="PRO_5046316723" evidence="3">
    <location>
        <begin position="19"/>
        <end position="188"/>
    </location>
</feature>
<dbReference type="InterPro" id="IPR050832">
    <property type="entry name" value="Bact_Acetyltransf"/>
</dbReference>
<dbReference type="PROSITE" id="PS51186">
    <property type="entry name" value="GNAT"/>
    <property type="match status" value="1"/>
</dbReference>
<dbReference type="CDD" id="cd04301">
    <property type="entry name" value="NAT_SF"/>
    <property type="match status" value="1"/>
</dbReference>
<evidence type="ECO:0000259" key="4">
    <source>
        <dbReference type="PROSITE" id="PS51186"/>
    </source>
</evidence>
<name>A0ABU8CZU2_9GAMM</name>
<dbReference type="PANTHER" id="PTHR43877">
    <property type="entry name" value="AMINOALKYLPHOSPHONATE N-ACETYLTRANSFERASE-RELATED-RELATED"/>
    <property type="match status" value="1"/>
</dbReference>
<dbReference type="SUPFAM" id="SSF55729">
    <property type="entry name" value="Acyl-CoA N-acyltransferases (Nat)"/>
    <property type="match status" value="1"/>
</dbReference>
<dbReference type="PRINTS" id="PR01754">
    <property type="entry name" value="SACTRNSFRASE"/>
</dbReference>
<sequence>MSPSIVALTPALAAAAFAFDSSFAVDSRLRLRSEGGAIAYDIEPLPPYRKRYGDEPGDEDLDEHFEGEQAAGFLAILDGTVIGRVLVSTAWNGLALIDDIAVDAGQRRSGAGAALLQRATDWARERGLPGVVLETQDRNVAACRFYARHGFVLGGYDRMHYAHDPALREETALFWYLDLGGLGLTPAA</sequence>
<dbReference type="PANTHER" id="PTHR43877:SF2">
    <property type="entry name" value="AMINOALKYLPHOSPHONATE N-ACETYLTRANSFERASE-RELATED"/>
    <property type="match status" value="1"/>
</dbReference>
<evidence type="ECO:0000313" key="6">
    <source>
        <dbReference type="Proteomes" id="UP001387215"/>
    </source>
</evidence>
<keyword evidence="6" id="KW-1185">Reference proteome</keyword>
<comment type="caution">
    <text evidence="5">The sequence shown here is derived from an EMBL/GenBank/DDBJ whole genome shotgun (WGS) entry which is preliminary data.</text>
</comment>